<dbReference type="AlphaFoldDB" id="A0A1B1TFR8"/>
<proteinExistence type="predicted"/>
<organism evidence="1">
    <name type="scientific">uncultured Poseidoniia archaeon</name>
    <dbReference type="NCBI Taxonomy" id="1697135"/>
    <lineage>
        <taxon>Archaea</taxon>
        <taxon>Methanobacteriati</taxon>
        <taxon>Thermoplasmatota</taxon>
        <taxon>Candidatus Poseidoniia</taxon>
        <taxon>environmental samples</taxon>
    </lineage>
</organism>
<reference evidence="1" key="1">
    <citation type="submission" date="2014-11" db="EMBL/GenBank/DDBJ databases">
        <authorList>
            <person name="Zhu J."/>
            <person name="Qi W."/>
            <person name="Song R."/>
        </authorList>
    </citation>
    <scope>NUCLEOTIDE SEQUENCE</scope>
</reference>
<reference evidence="1" key="2">
    <citation type="journal article" date="2015" name="ISME J.">
        <title>A new class of marine Euryarchaeota group II from the Mediterranean deep chlorophyll maximum.</title>
        <authorList>
            <person name="Martin-Cuadrado A.B."/>
            <person name="Garcia-Heredia I."/>
            <person name="Molto A.G."/>
            <person name="Lopez-Ubeda R."/>
            <person name="Kimes N."/>
            <person name="Lopez-Garcia P."/>
            <person name="Moreira D."/>
            <person name="Rodriguez-Valera F."/>
        </authorList>
    </citation>
    <scope>NUCLEOTIDE SEQUENCE</scope>
</reference>
<accession>A0A1B1TFR8</accession>
<protein>
    <submittedName>
        <fullName evidence="1">Uncharacterized protein</fullName>
    </submittedName>
</protein>
<name>A0A1B1TFR8_9ARCH</name>
<evidence type="ECO:0000313" key="1">
    <source>
        <dbReference type="EMBL" id="ANV81114.1"/>
    </source>
</evidence>
<sequence>MSDSAAVESKHVAPLAECAHCNHMLPPGLGDIECEICGAICRVSHQPTVDALIAESVPCPHCNMILVAGTDERPVDLTCSGCAGVFALTAKVVKVEIECPGCERKLRIRPRPGTRQLDCPACDSAFNVTF</sequence>
<dbReference type="EMBL" id="KP211923">
    <property type="protein sequence ID" value="ANV81114.1"/>
    <property type="molecule type" value="Genomic_DNA"/>
</dbReference>